<feature type="transmembrane region" description="Helical" evidence="8">
    <location>
        <begin position="164"/>
        <end position="186"/>
    </location>
</feature>
<dbReference type="Proteomes" id="UP000244924">
    <property type="component" value="Unassembled WGS sequence"/>
</dbReference>
<reference evidence="9 10" key="1">
    <citation type="submission" date="2018-03" db="EMBL/GenBank/DDBJ databases">
        <authorList>
            <person name="Keele B.F."/>
        </authorList>
    </citation>
    <scope>NUCLEOTIDE SEQUENCE [LARGE SCALE GENOMIC DNA]</scope>
    <source>
        <strain evidence="9 10">CECT 8626</strain>
    </source>
</reference>
<dbReference type="GO" id="GO:0005886">
    <property type="term" value="C:plasma membrane"/>
    <property type="evidence" value="ECO:0007669"/>
    <property type="project" value="UniProtKB-SubCell"/>
</dbReference>
<evidence type="ECO:0000256" key="4">
    <source>
        <dbReference type="ARBA" id="ARBA00022475"/>
    </source>
</evidence>
<organism evidence="9 10">
    <name type="scientific">Albidovulum aquaemixtae</name>
    <dbReference type="NCBI Taxonomy" id="1542388"/>
    <lineage>
        <taxon>Bacteria</taxon>
        <taxon>Pseudomonadati</taxon>
        <taxon>Pseudomonadota</taxon>
        <taxon>Alphaproteobacteria</taxon>
        <taxon>Rhodobacterales</taxon>
        <taxon>Paracoccaceae</taxon>
        <taxon>Albidovulum</taxon>
    </lineage>
</organism>
<gene>
    <name evidence="9" type="ORF">DEA8626_03865</name>
</gene>
<comment type="subcellular location">
    <subcellularLocation>
        <location evidence="1 8">Cell membrane</location>
        <topology evidence="1 8">Multi-pass membrane protein</topology>
    </subcellularLocation>
</comment>
<keyword evidence="7 8" id="KW-0472">Membrane</keyword>
<dbReference type="InterPro" id="IPR052017">
    <property type="entry name" value="TSUP"/>
</dbReference>
<dbReference type="RefSeq" id="WP_108854838.1">
    <property type="nucleotide sequence ID" value="NZ_OMOQ01000005.1"/>
</dbReference>
<keyword evidence="4 8" id="KW-1003">Cell membrane</keyword>
<evidence type="ECO:0000313" key="10">
    <source>
        <dbReference type="Proteomes" id="UP000244924"/>
    </source>
</evidence>
<evidence type="ECO:0000256" key="5">
    <source>
        <dbReference type="ARBA" id="ARBA00022692"/>
    </source>
</evidence>
<accession>A0A2R8BN90</accession>
<protein>
    <recommendedName>
        <fullName evidence="8">Probable membrane transporter protein</fullName>
    </recommendedName>
</protein>
<evidence type="ECO:0000256" key="3">
    <source>
        <dbReference type="ARBA" id="ARBA00022448"/>
    </source>
</evidence>
<proteinExistence type="inferred from homology"/>
<keyword evidence="6 8" id="KW-1133">Transmembrane helix</keyword>
<evidence type="ECO:0000313" key="9">
    <source>
        <dbReference type="EMBL" id="SPH24832.1"/>
    </source>
</evidence>
<evidence type="ECO:0000256" key="6">
    <source>
        <dbReference type="ARBA" id="ARBA00022989"/>
    </source>
</evidence>
<keyword evidence="10" id="KW-1185">Reference proteome</keyword>
<dbReference type="PANTHER" id="PTHR30269">
    <property type="entry name" value="TRANSMEMBRANE PROTEIN YFCA"/>
    <property type="match status" value="1"/>
</dbReference>
<dbReference type="OrthoDB" id="7028171at2"/>
<dbReference type="PANTHER" id="PTHR30269:SF37">
    <property type="entry name" value="MEMBRANE TRANSPORTER PROTEIN"/>
    <property type="match status" value="1"/>
</dbReference>
<feature type="transmembrane region" description="Helical" evidence="8">
    <location>
        <begin position="127"/>
        <end position="144"/>
    </location>
</feature>
<evidence type="ECO:0000256" key="2">
    <source>
        <dbReference type="ARBA" id="ARBA00009142"/>
    </source>
</evidence>
<comment type="similarity">
    <text evidence="2 8">Belongs to the 4-toluene sulfonate uptake permease (TSUP) (TC 2.A.102) family.</text>
</comment>
<feature type="transmembrane region" description="Helical" evidence="8">
    <location>
        <begin position="30"/>
        <end position="51"/>
    </location>
</feature>
<name>A0A2R8BN90_9RHOB</name>
<evidence type="ECO:0000256" key="1">
    <source>
        <dbReference type="ARBA" id="ARBA00004651"/>
    </source>
</evidence>
<dbReference type="AlphaFoldDB" id="A0A2R8BN90"/>
<keyword evidence="3" id="KW-0813">Transport</keyword>
<evidence type="ECO:0000256" key="8">
    <source>
        <dbReference type="RuleBase" id="RU363041"/>
    </source>
</evidence>
<feature type="transmembrane region" description="Helical" evidence="8">
    <location>
        <begin position="71"/>
        <end position="90"/>
    </location>
</feature>
<dbReference type="Pfam" id="PF01925">
    <property type="entry name" value="TauE"/>
    <property type="match status" value="1"/>
</dbReference>
<dbReference type="InterPro" id="IPR002781">
    <property type="entry name" value="TM_pro_TauE-like"/>
</dbReference>
<dbReference type="EMBL" id="OMOQ01000005">
    <property type="protein sequence ID" value="SPH24832.1"/>
    <property type="molecule type" value="Genomic_DNA"/>
</dbReference>
<feature type="transmembrane region" description="Helical" evidence="8">
    <location>
        <begin position="96"/>
        <end position="115"/>
    </location>
</feature>
<evidence type="ECO:0000256" key="7">
    <source>
        <dbReference type="ARBA" id="ARBA00023136"/>
    </source>
</evidence>
<feature type="transmembrane region" description="Helical" evidence="8">
    <location>
        <begin position="198"/>
        <end position="218"/>
    </location>
</feature>
<keyword evidence="5 8" id="KW-0812">Transmembrane</keyword>
<sequence>MEGPLFWTLAVLASVSVGLSKGGLPVVAMLSVPVLALVLPPVTAAGLLLPVYVVSDMFGLYAYRHAFDKRVLAILAPAAVLGIGVGWLAAAHVSDSAVTGLVGVIGAAFALNLLLRRGPPMPARHAHVAPGLFWGVLTGFTSFVSHAGAPPYQVYVLPLRLTKIVFAGTTTVLFAFVNAVKLIPYAALGQLSAANLKVAAMLLPPSVLAVFAGVWLVRVLPEELFFRLVTWTLLAISLKHLWSAFA</sequence>